<feature type="compositionally biased region" description="Basic and acidic residues" evidence="10">
    <location>
        <begin position="13"/>
        <end position="22"/>
    </location>
</feature>
<dbReference type="Pfam" id="PF15612">
    <property type="entry name" value="WHIM1"/>
    <property type="match status" value="1"/>
</dbReference>
<dbReference type="KEGG" id="dcr:108216911"/>
<protein>
    <recommendedName>
        <fullName evidence="11">DDT domain-containing protein</fullName>
    </recommendedName>
</protein>
<keyword evidence="7" id="KW-0805">Transcription regulation</keyword>
<dbReference type="GO" id="GO:0005737">
    <property type="term" value="C:cytoplasm"/>
    <property type="evidence" value="ECO:0007669"/>
    <property type="project" value="UniProtKB-SubCell"/>
</dbReference>
<evidence type="ECO:0000259" key="11">
    <source>
        <dbReference type="PROSITE" id="PS50827"/>
    </source>
</evidence>
<organism evidence="12 13">
    <name type="scientific">Daucus carota subsp. sativus</name>
    <name type="common">Carrot</name>
    <dbReference type="NCBI Taxonomy" id="79200"/>
    <lineage>
        <taxon>Eukaryota</taxon>
        <taxon>Viridiplantae</taxon>
        <taxon>Streptophyta</taxon>
        <taxon>Embryophyta</taxon>
        <taxon>Tracheophyta</taxon>
        <taxon>Spermatophyta</taxon>
        <taxon>Magnoliopsida</taxon>
        <taxon>eudicotyledons</taxon>
        <taxon>Gunneridae</taxon>
        <taxon>Pentapetalae</taxon>
        <taxon>asterids</taxon>
        <taxon>campanulids</taxon>
        <taxon>Apiales</taxon>
        <taxon>Apiaceae</taxon>
        <taxon>Apioideae</taxon>
        <taxon>Scandiceae</taxon>
        <taxon>Daucinae</taxon>
        <taxon>Daucus</taxon>
        <taxon>Daucus sect. Daucus</taxon>
    </lineage>
</organism>
<feature type="region of interest" description="Disordered" evidence="10">
    <location>
        <begin position="144"/>
        <end position="184"/>
    </location>
</feature>
<feature type="compositionally biased region" description="Polar residues" evidence="10">
    <location>
        <begin position="144"/>
        <end position="163"/>
    </location>
</feature>
<evidence type="ECO:0000313" key="12">
    <source>
        <dbReference type="EMBL" id="WOG95901.1"/>
    </source>
</evidence>
<feature type="region of interest" description="Disordered" evidence="10">
    <location>
        <begin position="1"/>
        <end position="26"/>
    </location>
</feature>
<evidence type="ECO:0000256" key="5">
    <source>
        <dbReference type="ARBA" id="ARBA00022553"/>
    </source>
</evidence>
<dbReference type="InterPro" id="IPR018866">
    <property type="entry name" value="Znf-4CXXC_R1"/>
</dbReference>
<dbReference type="Proteomes" id="UP000077755">
    <property type="component" value="Chromosome 4"/>
</dbReference>
<evidence type="ECO:0000313" key="13">
    <source>
        <dbReference type="Proteomes" id="UP000077755"/>
    </source>
</evidence>
<keyword evidence="6" id="KW-0832">Ubl conjugation</keyword>
<dbReference type="EMBL" id="CP093346">
    <property type="protein sequence ID" value="WOG95901.1"/>
    <property type="molecule type" value="Genomic_DNA"/>
</dbReference>
<keyword evidence="3" id="KW-0963">Cytoplasm</keyword>
<name>A0AAF0WVZ5_DAUCS</name>
<keyword evidence="5" id="KW-0597">Phosphoprotein</keyword>
<keyword evidence="8" id="KW-0804">Transcription</keyword>
<evidence type="ECO:0000256" key="3">
    <source>
        <dbReference type="ARBA" id="ARBA00022490"/>
    </source>
</evidence>
<dbReference type="GO" id="GO:0006355">
    <property type="term" value="P:regulation of DNA-templated transcription"/>
    <property type="evidence" value="ECO:0007669"/>
    <property type="project" value="InterPro"/>
</dbReference>
<dbReference type="GO" id="GO:0005634">
    <property type="term" value="C:nucleus"/>
    <property type="evidence" value="ECO:0007669"/>
    <property type="project" value="UniProtKB-SubCell"/>
</dbReference>
<evidence type="ECO:0000256" key="7">
    <source>
        <dbReference type="ARBA" id="ARBA00023015"/>
    </source>
</evidence>
<evidence type="ECO:0000256" key="8">
    <source>
        <dbReference type="ARBA" id="ARBA00023163"/>
    </source>
</evidence>
<proteinExistence type="predicted"/>
<dbReference type="InterPro" id="IPR018501">
    <property type="entry name" value="DDT_dom"/>
</dbReference>
<gene>
    <name evidence="12" type="ORF">DCAR_0415230</name>
</gene>
<evidence type="ECO:0000256" key="9">
    <source>
        <dbReference type="ARBA" id="ARBA00023242"/>
    </source>
</evidence>
<keyword evidence="4" id="KW-1017">Isopeptide bond</keyword>
<feature type="compositionally biased region" description="Polar residues" evidence="10">
    <location>
        <begin position="1"/>
        <end position="10"/>
    </location>
</feature>
<feature type="compositionally biased region" description="Basic and acidic residues" evidence="10">
    <location>
        <begin position="164"/>
        <end position="184"/>
    </location>
</feature>
<dbReference type="AlphaFoldDB" id="A0AAF0WVZ5"/>
<evidence type="ECO:0000256" key="6">
    <source>
        <dbReference type="ARBA" id="ARBA00022843"/>
    </source>
</evidence>
<evidence type="ECO:0000256" key="2">
    <source>
        <dbReference type="ARBA" id="ARBA00004496"/>
    </source>
</evidence>
<keyword evidence="9" id="KW-0539">Nucleus</keyword>
<dbReference type="PANTHER" id="PTHR31169">
    <property type="entry name" value="OS05G0300700 PROTEIN"/>
    <property type="match status" value="1"/>
</dbReference>
<evidence type="ECO:0000256" key="10">
    <source>
        <dbReference type="SAM" id="MobiDB-lite"/>
    </source>
</evidence>
<sequence length="675" mass="75343">MARKSTSTAAVSEENKLQEKTKQRTTNPGVRVIHNKIYDSERGKTCHQCRQKTMSFAAGCKNQNNNKPCTMVFCHKCLLNRYGENAEEVEGLEEWSCPKCRGICNCSFCRKKQGQLPTGILCHVAKATGYSSVSDLLHAKSPENSALSKNVSDTGASPKNQSASKKEISSPRKKEKENLFDGRLDINLESPTSSVGVSRITRSKKSGMMQGESLENDSLSECYSCPDKEPKKTKQKTSKMLYAGQKDSAALRGCVSSTPLKNSPSKLRVPDVSKHYEVKPDEMVDVFEVGDSCMTKVSADVPADSYKSKKRNADIDSEKPDNKKVKKELKPEIVKGSMNWLQFQSQDLGADLPVGTELTTVGDVKLPLKDVGNALQFLEFCAAFGQTLDMKKGQSISILQELMNAESRKHRKLEHHSAVVRFHIQLLSLLQEESESRPKKLSTSNGKNSWLLALKKCLSESTHAIESLNIDCLDREAGGYYSLDSSTKLRVLIFLCDEVLETVRIRDWINDQESKFSKTAKPVKAKIIAEKDKDKSLKQKIMNELAQAIIAKDGASLSISEHDEIVRRIKSEAAQAHKEMRGSMSVGPKTKERAKAVRTEPMFLDVDGHAFWRLDGYSEESNILVQDIGNGDDSVVFGEKWTTFNDEQEKMVEKYISFREKMVRDQPVAEVPPSD</sequence>
<evidence type="ECO:0000256" key="4">
    <source>
        <dbReference type="ARBA" id="ARBA00022499"/>
    </source>
</evidence>
<dbReference type="PANTHER" id="PTHR31169:SF8">
    <property type="entry name" value="ZINC-FINGER DOMAIN OF MONOAMINE-OXIDASE A REPRESSOR R1 PROTEIN"/>
    <property type="match status" value="1"/>
</dbReference>
<reference evidence="12" key="2">
    <citation type="submission" date="2022-03" db="EMBL/GenBank/DDBJ databases">
        <title>Draft title - Genomic analysis of global carrot germplasm unveils the trajectory of domestication and the origin of high carotenoid orange carrot.</title>
        <authorList>
            <person name="Iorizzo M."/>
            <person name="Ellison S."/>
            <person name="Senalik D."/>
            <person name="Macko-Podgorni A."/>
            <person name="Grzebelus D."/>
            <person name="Bostan H."/>
            <person name="Rolling W."/>
            <person name="Curaba J."/>
            <person name="Simon P."/>
        </authorList>
    </citation>
    <scope>NUCLEOTIDE SEQUENCE</scope>
    <source>
        <tissue evidence="12">Leaf</tissue>
    </source>
</reference>
<dbReference type="InterPro" id="IPR028942">
    <property type="entry name" value="WHIM1_dom"/>
</dbReference>
<reference evidence="12" key="1">
    <citation type="journal article" date="2016" name="Nat. Genet.">
        <title>A high-quality carrot genome assembly provides new insights into carotenoid accumulation and asterid genome evolution.</title>
        <authorList>
            <person name="Iorizzo M."/>
            <person name="Ellison S."/>
            <person name="Senalik D."/>
            <person name="Zeng P."/>
            <person name="Satapoomin P."/>
            <person name="Huang J."/>
            <person name="Bowman M."/>
            <person name="Iovene M."/>
            <person name="Sanseverino W."/>
            <person name="Cavagnaro P."/>
            <person name="Yildiz M."/>
            <person name="Macko-Podgorni A."/>
            <person name="Moranska E."/>
            <person name="Grzebelus E."/>
            <person name="Grzebelus D."/>
            <person name="Ashrafi H."/>
            <person name="Zheng Z."/>
            <person name="Cheng S."/>
            <person name="Spooner D."/>
            <person name="Van Deynze A."/>
            <person name="Simon P."/>
        </authorList>
    </citation>
    <scope>NUCLEOTIDE SEQUENCE</scope>
    <source>
        <tissue evidence="12">Leaf</tissue>
    </source>
</reference>
<dbReference type="PROSITE" id="PS50827">
    <property type="entry name" value="DDT"/>
    <property type="match status" value="1"/>
</dbReference>
<comment type="subcellular location">
    <subcellularLocation>
        <location evidence="2">Cytoplasm</location>
    </subcellularLocation>
    <subcellularLocation>
        <location evidence="1">Nucleus</location>
    </subcellularLocation>
</comment>
<evidence type="ECO:0000256" key="1">
    <source>
        <dbReference type="ARBA" id="ARBA00004123"/>
    </source>
</evidence>
<dbReference type="InterPro" id="IPR040221">
    <property type="entry name" value="CDCA7/CDA7L"/>
</dbReference>
<keyword evidence="13" id="KW-1185">Reference proteome</keyword>
<accession>A0AAF0WVZ5</accession>
<feature type="domain" description="DDT" evidence="11">
    <location>
        <begin position="368"/>
        <end position="436"/>
    </location>
</feature>
<dbReference type="Pfam" id="PF10497">
    <property type="entry name" value="zf-4CXXC_R1"/>
    <property type="match status" value="1"/>
</dbReference>